<dbReference type="AlphaFoldDB" id="A0A9P1IWT8"/>
<comment type="caution">
    <text evidence="2">The sequence shown here is derived from an EMBL/GenBank/DDBJ whole genome shotgun (WGS) entry which is preliminary data.</text>
</comment>
<dbReference type="InterPro" id="IPR009658">
    <property type="entry name" value="DUF1248"/>
</dbReference>
<proteinExistence type="predicted"/>
<dbReference type="EMBL" id="CANHGI010000005">
    <property type="protein sequence ID" value="CAI5452565.1"/>
    <property type="molecule type" value="Genomic_DNA"/>
</dbReference>
<dbReference type="SUPFAM" id="SSF55729">
    <property type="entry name" value="Acyl-CoA N-acyltransferases (Nat)"/>
    <property type="match status" value="1"/>
</dbReference>
<evidence type="ECO:0000313" key="2">
    <source>
        <dbReference type="EMBL" id="CAI5452565.1"/>
    </source>
</evidence>
<dbReference type="PANTHER" id="PTHR47408">
    <property type="entry name" value="PROTEIN CBG01304-RELATED"/>
    <property type="match status" value="1"/>
</dbReference>
<evidence type="ECO:0000313" key="3">
    <source>
        <dbReference type="Proteomes" id="UP001152747"/>
    </source>
</evidence>
<name>A0A9P1IWT8_9PELO</name>
<dbReference type="PANTHER" id="PTHR47408:SF1">
    <property type="entry name" value="N-ACETYLTRANSFERASE DOMAIN-CONTAINING PROTEIN"/>
    <property type="match status" value="1"/>
</dbReference>
<accession>A0A9P1IWT8</accession>
<dbReference type="Gene3D" id="3.40.630.30">
    <property type="match status" value="1"/>
</dbReference>
<protein>
    <recommendedName>
        <fullName evidence="1">DUF1248 domain-containing protein</fullName>
    </recommendedName>
</protein>
<evidence type="ECO:0000259" key="1">
    <source>
        <dbReference type="Pfam" id="PF06852"/>
    </source>
</evidence>
<feature type="domain" description="DUF1248" evidence="1">
    <location>
        <begin position="27"/>
        <end position="198"/>
    </location>
</feature>
<reference evidence="2" key="1">
    <citation type="submission" date="2022-11" db="EMBL/GenBank/DDBJ databases">
        <authorList>
            <person name="Kikuchi T."/>
        </authorList>
    </citation>
    <scope>NUCLEOTIDE SEQUENCE</scope>
    <source>
        <strain evidence="2">PS1010</strain>
    </source>
</reference>
<dbReference type="InterPro" id="IPR016181">
    <property type="entry name" value="Acyl_CoA_acyltransferase"/>
</dbReference>
<dbReference type="Proteomes" id="UP001152747">
    <property type="component" value="Unassembled WGS sequence"/>
</dbReference>
<dbReference type="Pfam" id="PF06852">
    <property type="entry name" value="DUF1248"/>
    <property type="match status" value="1"/>
</dbReference>
<keyword evidence="3" id="KW-1185">Reference proteome</keyword>
<gene>
    <name evidence="2" type="ORF">CAMP_LOCUS15202</name>
</gene>
<sequence length="317" mass="36741">MAAKNLDSLIVQKNVNADKNVYIEKGIKVLINPPKELFDKFQEWISETERWNYRKNEYAIWNASFEKLWFYLAIEEETNEIVNAVSLARHLSLKNEPIYTIGNYYCVPRWRGKGISNKLFKMAIAQAGTDNIGLSGASQMAPLYESRFNFTLSNNIWHNVGEIDISQIIIPQQQQTGLKIREIEEEDWQNVHEYDEQIYVSTISRICQNSSGKLLGFGAIKKVVHGEIYLSPLYADTYEVAISLVANLLKSMPDLQNFTTLITLYPEINNNIPRLMNLISGGSFRQHSEYRNQYTKKMYEFPMERVWACEELSHCLV</sequence>
<organism evidence="2 3">
    <name type="scientific">Caenorhabditis angaria</name>
    <dbReference type="NCBI Taxonomy" id="860376"/>
    <lineage>
        <taxon>Eukaryota</taxon>
        <taxon>Metazoa</taxon>
        <taxon>Ecdysozoa</taxon>
        <taxon>Nematoda</taxon>
        <taxon>Chromadorea</taxon>
        <taxon>Rhabditida</taxon>
        <taxon>Rhabditina</taxon>
        <taxon>Rhabditomorpha</taxon>
        <taxon>Rhabditoidea</taxon>
        <taxon>Rhabditidae</taxon>
        <taxon>Peloderinae</taxon>
        <taxon>Caenorhabditis</taxon>
    </lineage>
</organism>
<dbReference type="OrthoDB" id="6418983at2759"/>